<dbReference type="GO" id="GO:0001709">
    <property type="term" value="P:cell fate determination"/>
    <property type="evidence" value="ECO:0007669"/>
    <property type="project" value="TreeGrafter"/>
</dbReference>
<dbReference type="EMBL" id="RXIC02000022">
    <property type="protein sequence ID" value="KAB1217501.1"/>
    <property type="molecule type" value="Genomic_DNA"/>
</dbReference>
<evidence type="ECO:0000313" key="4">
    <source>
        <dbReference type="Proteomes" id="UP000516437"/>
    </source>
</evidence>
<keyword evidence="2" id="KW-1133">Transmembrane helix</keyword>
<organism evidence="3 4">
    <name type="scientific">Morella rubra</name>
    <name type="common">Chinese bayberry</name>
    <dbReference type="NCBI Taxonomy" id="262757"/>
    <lineage>
        <taxon>Eukaryota</taxon>
        <taxon>Viridiplantae</taxon>
        <taxon>Streptophyta</taxon>
        <taxon>Embryophyta</taxon>
        <taxon>Tracheophyta</taxon>
        <taxon>Spermatophyta</taxon>
        <taxon>Magnoliopsida</taxon>
        <taxon>eudicotyledons</taxon>
        <taxon>Gunneridae</taxon>
        <taxon>Pentapetalae</taxon>
        <taxon>rosids</taxon>
        <taxon>fabids</taxon>
        <taxon>Fagales</taxon>
        <taxon>Myricaceae</taxon>
        <taxon>Morella</taxon>
    </lineage>
</organism>
<keyword evidence="2" id="KW-0812">Transmembrane</keyword>
<dbReference type="InterPro" id="IPR040361">
    <property type="entry name" value="TPD1"/>
</dbReference>
<keyword evidence="1" id="KW-0732">Signal</keyword>
<evidence type="ECO:0000256" key="2">
    <source>
        <dbReference type="SAM" id="Phobius"/>
    </source>
</evidence>
<dbReference type="Proteomes" id="UP000516437">
    <property type="component" value="Chromosome 4"/>
</dbReference>
<evidence type="ECO:0000256" key="1">
    <source>
        <dbReference type="ARBA" id="ARBA00022729"/>
    </source>
</evidence>
<gene>
    <name evidence="3" type="ORF">CJ030_MR4G008759</name>
</gene>
<feature type="transmembrane region" description="Helical" evidence="2">
    <location>
        <begin position="12"/>
        <end position="34"/>
    </location>
</feature>
<keyword evidence="4" id="KW-1185">Reference proteome</keyword>
<keyword evidence="2" id="KW-0472">Membrane</keyword>
<reference evidence="3 4" key="1">
    <citation type="journal article" date="2019" name="Plant Biotechnol. J.">
        <title>The red bayberry genome and genetic basis of sex determination.</title>
        <authorList>
            <person name="Jia H.M."/>
            <person name="Jia H.J."/>
            <person name="Cai Q.L."/>
            <person name="Wang Y."/>
            <person name="Zhao H.B."/>
            <person name="Yang W.F."/>
            <person name="Wang G.Y."/>
            <person name="Li Y.H."/>
            <person name="Zhan D.L."/>
            <person name="Shen Y.T."/>
            <person name="Niu Q.F."/>
            <person name="Chang L."/>
            <person name="Qiu J."/>
            <person name="Zhao L."/>
            <person name="Xie H.B."/>
            <person name="Fu W.Y."/>
            <person name="Jin J."/>
            <person name="Li X.W."/>
            <person name="Jiao Y."/>
            <person name="Zhou C.C."/>
            <person name="Tu T."/>
            <person name="Chai C.Y."/>
            <person name="Gao J.L."/>
            <person name="Fan L.J."/>
            <person name="van de Weg E."/>
            <person name="Wang J.Y."/>
            <person name="Gao Z.S."/>
        </authorList>
    </citation>
    <scope>NUCLEOTIDE SEQUENCE [LARGE SCALE GENOMIC DNA]</scope>
    <source>
        <tissue evidence="3">Leaves</tissue>
    </source>
</reference>
<evidence type="ECO:0008006" key="5">
    <source>
        <dbReference type="Google" id="ProtNLM"/>
    </source>
</evidence>
<dbReference type="Pfam" id="PF24068">
    <property type="entry name" value="TPD1_C"/>
    <property type="match status" value="1"/>
</dbReference>
<sequence length="249" mass="27464">MRDFSSFLRLQIITAALAASSLLFFGVLLTPVLISGVRRSSFVLLDGDNDTPTAPHRKLLLHGGEIRISNIFLGGEGYWGPERIRSSGTHEFGSELPGVLRFVQKRTTLVSEPWPFTKSLDEFMVMTIFLLVYLLSAAKVEPNRMWGEKCTKADIVVNQGPTAPLPSGIPTYTVEIMNVCVSGCDISGIHLSCGWFSSAHLINPMVFKRLRFNDCLVNDGRPLVNGGTLSFQYANTFPYPLFVSSIVCV</sequence>
<dbReference type="PANTHER" id="PTHR33184">
    <property type="entry name" value="PROTEIN TAPETUM DETERMINANT 1-LIKE-RELATED"/>
    <property type="match status" value="1"/>
</dbReference>
<dbReference type="PANTHER" id="PTHR33184:SF67">
    <property type="entry name" value="PROTEIN TAPETUM DETERMINANT 1"/>
    <property type="match status" value="1"/>
</dbReference>
<accession>A0A6A1VX42</accession>
<comment type="caution">
    <text evidence="3">The sequence shown here is derived from an EMBL/GenBank/DDBJ whole genome shotgun (WGS) entry which is preliminary data.</text>
</comment>
<dbReference type="OrthoDB" id="1572689at2759"/>
<proteinExistence type="predicted"/>
<protein>
    <recommendedName>
        <fullName evidence="5">Protein TAPETUM DETERMINANT 1</fullName>
    </recommendedName>
</protein>
<name>A0A6A1VX42_9ROSI</name>
<dbReference type="AlphaFoldDB" id="A0A6A1VX42"/>
<evidence type="ECO:0000313" key="3">
    <source>
        <dbReference type="EMBL" id="KAB1217501.1"/>
    </source>
</evidence>